<feature type="region of interest" description="Disordered" evidence="1">
    <location>
        <begin position="1"/>
        <end position="20"/>
    </location>
</feature>
<dbReference type="EMBL" id="BMAW01055565">
    <property type="protein sequence ID" value="GFT01542.1"/>
    <property type="molecule type" value="Genomic_DNA"/>
</dbReference>
<feature type="compositionally biased region" description="Polar residues" evidence="1">
    <location>
        <begin position="8"/>
        <end position="20"/>
    </location>
</feature>
<organism evidence="3 4">
    <name type="scientific">Nephila pilipes</name>
    <name type="common">Giant wood spider</name>
    <name type="synonym">Nephila maculata</name>
    <dbReference type="NCBI Taxonomy" id="299642"/>
    <lineage>
        <taxon>Eukaryota</taxon>
        <taxon>Metazoa</taxon>
        <taxon>Ecdysozoa</taxon>
        <taxon>Arthropoda</taxon>
        <taxon>Chelicerata</taxon>
        <taxon>Arachnida</taxon>
        <taxon>Araneae</taxon>
        <taxon>Araneomorphae</taxon>
        <taxon>Entelegynae</taxon>
        <taxon>Araneoidea</taxon>
        <taxon>Nephilidae</taxon>
        <taxon>Nephila</taxon>
    </lineage>
</organism>
<keyword evidence="4" id="KW-1185">Reference proteome</keyword>
<feature type="region of interest" description="Disordered" evidence="1">
    <location>
        <begin position="37"/>
        <end position="66"/>
    </location>
</feature>
<comment type="caution">
    <text evidence="3">The sequence shown here is derived from an EMBL/GenBank/DDBJ whole genome shotgun (WGS) entry which is preliminary data.</text>
</comment>
<evidence type="ECO:0000313" key="3">
    <source>
        <dbReference type="EMBL" id="GFT79621.1"/>
    </source>
</evidence>
<dbReference type="AlphaFoldDB" id="A0A8X6PST4"/>
<evidence type="ECO:0000313" key="4">
    <source>
        <dbReference type="Proteomes" id="UP000887013"/>
    </source>
</evidence>
<proteinExistence type="predicted"/>
<evidence type="ECO:0000313" key="2">
    <source>
        <dbReference type="EMBL" id="GFT01542.1"/>
    </source>
</evidence>
<dbReference type="Proteomes" id="UP000887013">
    <property type="component" value="Unassembled WGS sequence"/>
</dbReference>
<dbReference type="EMBL" id="BMAW01022816">
    <property type="protein sequence ID" value="GFT79621.1"/>
    <property type="molecule type" value="Genomic_DNA"/>
</dbReference>
<sequence length="161" mass="18435">MQTRKLKSTSTVSPQFNFSTQEKNDYSTNLYSIQEKVREEKTIPPIKTPTAKKQKTTPETSDCQNRFQTLTIEEPEEQIKIEEENDEVVTPVPPKKTYAPPITIDNVSNSATLLKKLQDLTGIKLTTKLIGTSLRIYPQTPAAYHLIRRHATNNNLQHFTY</sequence>
<accession>A0A8X6PST4</accession>
<evidence type="ECO:0000256" key="1">
    <source>
        <dbReference type="SAM" id="MobiDB-lite"/>
    </source>
</evidence>
<name>A0A8X6PST4_NEPPI</name>
<reference evidence="3" key="1">
    <citation type="submission" date="2020-08" db="EMBL/GenBank/DDBJ databases">
        <title>Multicomponent nature underlies the extraordinary mechanical properties of spider dragline silk.</title>
        <authorList>
            <person name="Kono N."/>
            <person name="Nakamura H."/>
            <person name="Mori M."/>
            <person name="Yoshida Y."/>
            <person name="Ohtoshi R."/>
            <person name="Malay A.D."/>
            <person name="Moran D.A.P."/>
            <person name="Tomita M."/>
            <person name="Numata K."/>
            <person name="Arakawa K."/>
        </authorList>
    </citation>
    <scope>NUCLEOTIDE SEQUENCE</scope>
</reference>
<protein>
    <submittedName>
        <fullName evidence="3">Uncharacterized protein</fullName>
    </submittedName>
</protein>
<dbReference type="OrthoDB" id="6464235at2759"/>
<gene>
    <name evidence="2" type="ORF">NPIL_277461</name>
    <name evidence="3" type="ORF">NPIL_317711</name>
</gene>